<feature type="region of interest" description="Disordered" evidence="3">
    <location>
        <begin position="123"/>
        <end position="178"/>
    </location>
</feature>
<protein>
    <submittedName>
        <fullName evidence="5">Ca2+-binding RTX toxin-like protein</fullName>
    </submittedName>
</protein>
<evidence type="ECO:0000313" key="5">
    <source>
        <dbReference type="EMBL" id="MBB4737225.1"/>
    </source>
</evidence>
<dbReference type="InterPro" id="IPR011049">
    <property type="entry name" value="Serralysin-like_metalloprot_C"/>
</dbReference>
<evidence type="ECO:0000256" key="1">
    <source>
        <dbReference type="ARBA" id="ARBA00004613"/>
    </source>
</evidence>
<evidence type="ECO:0000313" key="6">
    <source>
        <dbReference type="Proteomes" id="UP000546162"/>
    </source>
</evidence>
<feature type="chain" id="PRO_5031498465" evidence="4">
    <location>
        <begin position="28"/>
        <end position="329"/>
    </location>
</feature>
<keyword evidence="2" id="KW-0964">Secreted</keyword>
<feature type="compositionally biased region" description="Gly residues" evidence="3">
    <location>
        <begin position="147"/>
        <end position="160"/>
    </location>
</feature>
<dbReference type="EMBL" id="JACHNB010000001">
    <property type="protein sequence ID" value="MBB4737225.1"/>
    <property type="molecule type" value="Genomic_DNA"/>
</dbReference>
<feature type="compositionally biased region" description="Basic and acidic residues" evidence="3">
    <location>
        <begin position="164"/>
        <end position="178"/>
    </location>
</feature>
<dbReference type="Pfam" id="PF00353">
    <property type="entry name" value="HemolysinCabind"/>
    <property type="match status" value="3"/>
</dbReference>
<dbReference type="PANTHER" id="PTHR38340">
    <property type="entry name" value="S-LAYER PROTEIN"/>
    <property type="match status" value="1"/>
</dbReference>
<gene>
    <name evidence="5" type="ORF">BJY16_000684</name>
</gene>
<name>A0A7W7GRZ4_9ACTN</name>
<dbReference type="InterPro" id="IPR018511">
    <property type="entry name" value="Hemolysin-typ_Ca-bd_CS"/>
</dbReference>
<sequence length="329" mass="32924">MRFGIKSAGAATAVVTCAAFLPAPAQAATAAGQARVIGDSVHVEAGRGAVNDVVLTGSGRTVTIDDRVAINPGPGCAAVPGDRTRVRCTTTEPLRWLYASLGDGNDRLIARTAARVFAEGGAGADRITGGSGRDSLHGDSGDDVLSGGRGADALAGGGGNDSLDGGRGDDILNADAGRDRLRGGTGRDLVYYGSRQAPVLVDLDGAEGDDGARGEGDSVGADVEDIIGGAGADRLIGNAAGNRIWGGGGNDHLAGGAGHDILVGQAGNDTLRGGAGDDHLIGERDSREQGKDNPRARDRLNGGTAARRGDICEAGPAATMVSCEIRRAR</sequence>
<dbReference type="PRINTS" id="PR00313">
    <property type="entry name" value="CABNDNGRPT"/>
</dbReference>
<dbReference type="SUPFAM" id="SSF51120">
    <property type="entry name" value="beta-Roll"/>
    <property type="match status" value="2"/>
</dbReference>
<dbReference type="Gene3D" id="2.150.10.10">
    <property type="entry name" value="Serralysin-like metalloprotease, C-terminal"/>
    <property type="match status" value="2"/>
</dbReference>
<feature type="region of interest" description="Disordered" evidence="3">
    <location>
        <begin position="268"/>
        <end position="308"/>
    </location>
</feature>
<evidence type="ECO:0000256" key="2">
    <source>
        <dbReference type="ARBA" id="ARBA00022525"/>
    </source>
</evidence>
<accession>A0A7W7GRZ4</accession>
<dbReference type="GO" id="GO:0005576">
    <property type="term" value="C:extracellular region"/>
    <property type="evidence" value="ECO:0007669"/>
    <property type="project" value="UniProtKB-SubCell"/>
</dbReference>
<keyword evidence="4" id="KW-0732">Signal</keyword>
<evidence type="ECO:0000256" key="4">
    <source>
        <dbReference type="SAM" id="SignalP"/>
    </source>
</evidence>
<dbReference type="PANTHER" id="PTHR38340:SF1">
    <property type="entry name" value="S-LAYER PROTEIN"/>
    <property type="match status" value="1"/>
</dbReference>
<comment type="caution">
    <text evidence="5">The sequence shown here is derived from an EMBL/GenBank/DDBJ whole genome shotgun (WGS) entry which is preliminary data.</text>
</comment>
<dbReference type="RefSeq" id="WP_185037666.1">
    <property type="nucleotide sequence ID" value="NZ_BAABFG010000005.1"/>
</dbReference>
<dbReference type="PROSITE" id="PS00330">
    <property type="entry name" value="HEMOLYSIN_CALCIUM"/>
    <property type="match status" value="4"/>
</dbReference>
<comment type="subcellular location">
    <subcellularLocation>
        <location evidence="1">Secreted</location>
    </subcellularLocation>
</comment>
<dbReference type="AlphaFoldDB" id="A0A7W7GRZ4"/>
<dbReference type="GO" id="GO:0005509">
    <property type="term" value="F:calcium ion binding"/>
    <property type="evidence" value="ECO:0007669"/>
    <property type="project" value="InterPro"/>
</dbReference>
<reference evidence="5 6" key="1">
    <citation type="submission" date="2020-08" db="EMBL/GenBank/DDBJ databases">
        <title>Sequencing the genomes of 1000 actinobacteria strains.</title>
        <authorList>
            <person name="Klenk H.-P."/>
        </authorList>
    </citation>
    <scope>NUCLEOTIDE SEQUENCE [LARGE SCALE GENOMIC DNA]</scope>
    <source>
        <strain evidence="5 6">DSM 45809</strain>
    </source>
</reference>
<dbReference type="InterPro" id="IPR001343">
    <property type="entry name" value="Hemolysn_Ca-bd"/>
</dbReference>
<feature type="signal peptide" evidence="4">
    <location>
        <begin position="1"/>
        <end position="27"/>
    </location>
</feature>
<evidence type="ECO:0000256" key="3">
    <source>
        <dbReference type="SAM" id="MobiDB-lite"/>
    </source>
</evidence>
<keyword evidence="6" id="KW-1185">Reference proteome</keyword>
<proteinExistence type="predicted"/>
<dbReference type="Proteomes" id="UP000546162">
    <property type="component" value="Unassembled WGS sequence"/>
</dbReference>
<dbReference type="InterPro" id="IPR050557">
    <property type="entry name" value="RTX_toxin/Mannuronan_C5-epim"/>
</dbReference>
<organism evidence="5 6">
    <name type="scientific">Actinoplanes octamycinicus</name>
    <dbReference type="NCBI Taxonomy" id="135948"/>
    <lineage>
        <taxon>Bacteria</taxon>
        <taxon>Bacillati</taxon>
        <taxon>Actinomycetota</taxon>
        <taxon>Actinomycetes</taxon>
        <taxon>Micromonosporales</taxon>
        <taxon>Micromonosporaceae</taxon>
        <taxon>Actinoplanes</taxon>
    </lineage>
</organism>
<feature type="compositionally biased region" description="Basic and acidic residues" evidence="3">
    <location>
        <begin position="275"/>
        <end position="300"/>
    </location>
</feature>